<dbReference type="Pfam" id="PF13442">
    <property type="entry name" value="Cytochrome_CBB3"/>
    <property type="match status" value="1"/>
</dbReference>
<evidence type="ECO:0000256" key="6">
    <source>
        <dbReference type="PROSITE-ProRule" id="PRU00433"/>
    </source>
</evidence>
<dbReference type="RefSeq" id="WP_130092967.1">
    <property type="nucleotide sequence ID" value="NZ_SETE01000002.1"/>
</dbReference>
<evidence type="ECO:0000313" key="9">
    <source>
        <dbReference type="Proteomes" id="UP000293952"/>
    </source>
</evidence>
<accession>A0A4Q4KSE1</accession>
<dbReference type="InterPro" id="IPR003468">
    <property type="entry name" value="Cyt_c_oxidase_monohaem-su/FixO"/>
</dbReference>
<dbReference type="PROSITE" id="PS51007">
    <property type="entry name" value="CYTC"/>
    <property type="match status" value="2"/>
</dbReference>
<keyword evidence="1" id="KW-0813">Transport</keyword>
<dbReference type="Pfam" id="PF02433">
    <property type="entry name" value="FixO"/>
    <property type="match status" value="1"/>
</dbReference>
<dbReference type="InterPro" id="IPR009056">
    <property type="entry name" value="Cyt_c-like_dom"/>
</dbReference>
<feature type="domain" description="Cytochrome c" evidence="7">
    <location>
        <begin position="216"/>
        <end position="294"/>
    </location>
</feature>
<proteinExistence type="predicted"/>
<dbReference type="InterPro" id="IPR036909">
    <property type="entry name" value="Cyt_c-like_dom_sf"/>
</dbReference>
<dbReference type="AlphaFoldDB" id="A0A4Q4KSE1"/>
<organism evidence="8 9">
    <name type="scientific">Brumimicrobium glaciale</name>
    <dbReference type="NCBI Taxonomy" id="200475"/>
    <lineage>
        <taxon>Bacteria</taxon>
        <taxon>Pseudomonadati</taxon>
        <taxon>Bacteroidota</taxon>
        <taxon>Flavobacteriia</taxon>
        <taxon>Flavobacteriales</taxon>
        <taxon>Crocinitomicaceae</taxon>
        <taxon>Brumimicrobium</taxon>
    </lineage>
</organism>
<comment type="caution">
    <text evidence="8">The sequence shown here is derived from an EMBL/GenBank/DDBJ whole genome shotgun (WGS) entry which is preliminary data.</text>
</comment>
<keyword evidence="2 6" id="KW-0349">Heme</keyword>
<dbReference type="OrthoDB" id="9811395at2"/>
<dbReference type="Gene3D" id="1.10.760.10">
    <property type="entry name" value="Cytochrome c-like domain"/>
    <property type="match status" value="2"/>
</dbReference>
<feature type="domain" description="Cytochrome c" evidence="7">
    <location>
        <begin position="42"/>
        <end position="129"/>
    </location>
</feature>
<dbReference type="GO" id="GO:0046872">
    <property type="term" value="F:metal ion binding"/>
    <property type="evidence" value="ECO:0007669"/>
    <property type="project" value="UniProtKB-KW"/>
</dbReference>
<reference evidence="8 9" key="1">
    <citation type="submission" date="2019-02" db="EMBL/GenBank/DDBJ databases">
        <title>Genome sequence of the sea-ice species Brumimicrobium glaciale.</title>
        <authorList>
            <person name="Bowman J.P."/>
        </authorList>
    </citation>
    <scope>NUCLEOTIDE SEQUENCE [LARGE SCALE GENOMIC DNA]</scope>
    <source>
        <strain evidence="8 9">IC156</strain>
    </source>
</reference>
<dbReference type="GO" id="GO:0009055">
    <property type="term" value="F:electron transfer activity"/>
    <property type="evidence" value="ECO:0007669"/>
    <property type="project" value="InterPro"/>
</dbReference>
<dbReference type="EMBL" id="SETE01000002">
    <property type="protein sequence ID" value="RYM34959.1"/>
    <property type="molecule type" value="Genomic_DNA"/>
</dbReference>
<keyword evidence="5 6" id="KW-0408">Iron</keyword>
<evidence type="ECO:0000256" key="3">
    <source>
        <dbReference type="ARBA" id="ARBA00022723"/>
    </source>
</evidence>
<evidence type="ECO:0000256" key="1">
    <source>
        <dbReference type="ARBA" id="ARBA00022448"/>
    </source>
</evidence>
<evidence type="ECO:0000313" key="8">
    <source>
        <dbReference type="EMBL" id="RYM34959.1"/>
    </source>
</evidence>
<evidence type="ECO:0000259" key="7">
    <source>
        <dbReference type="PROSITE" id="PS51007"/>
    </source>
</evidence>
<keyword evidence="3 6" id="KW-0479">Metal-binding</keyword>
<dbReference type="SUPFAM" id="SSF46626">
    <property type="entry name" value="Cytochrome c"/>
    <property type="match status" value="2"/>
</dbReference>
<keyword evidence="9" id="KW-1185">Reference proteome</keyword>
<dbReference type="Proteomes" id="UP000293952">
    <property type="component" value="Unassembled WGS sequence"/>
</dbReference>
<evidence type="ECO:0000256" key="4">
    <source>
        <dbReference type="ARBA" id="ARBA00022982"/>
    </source>
</evidence>
<gene>
    <name evidence="8" type="ORF">ERX46_06185</name>
</gene>
<name>A0A4Q4KSE1_9FLAO</name>
<evidence type="ECO:0000256" key="5">
    <source>
        <dbReference type="ARBA" id="ARBA00023004"/>
    </source>
</evidence>
<keyword evidence="4" id="KW-0249">Electron transport</keyword>
<dbReference type="PANTHER" id="PTHR37823">
    <property type="entry name" value="CYTOCHROME C-553-LIKE"/>
    <property type="match status" value="1"/>
</dbReference>
<dbReference type="GO" id="GO:0020037">
    <property type="term" value="F:heme binding"/>
    <property type="evidence" value="ECO:0007669"/>
    <property type="project" value="InterPro"/>
</dbReference>
<sequence length="309" mass="34516">MFKSNTTFNISLFLIGILFISLNFNSSTEEISKYDENSPRTLLVKYGEQVFENEKCSRCHVLNVEDENKRKKSLDGYGGLKSSTFIATLLINPKDVNPGTRMPSFKKLLTTNLEKSVLRDVFKDISISDADFETAWKTINQEANSLKKEIDKEGVYTHPISEATALIAFLQNIPSSEAQKEINQIKKQEVDKENKAEGFFIKNSDSIVEQLAKNDKNISLGKELYENRCAMCHGENGEGMIGPNLTDDYWINGGSTKDISEIIINGSPRGMPASKSVLTPIEIGQIVTYMMAIKGTNHPDGKEPQGEKE</sequence>
<evidence type="ECO:0000256" key="2">
    <source>
        <dbReference type="ARBA" id="ARBA00022617"/>
    </source>
</evidence>
<dbReference type="InterPro" id="IPR051811">
    <property type="entry name" value="Cytochrome_c550/c551-like"/>
</dbReference>
<protein>
    <submittedName>
        <fullName evidence="8">C-type cytochrome</fullName>
    </submittedName>
</protein>